<organism evidence="3 4">
    <name type="scientific">Candidatus Planktophila sulfonica</name>
    <dbReference type="NCBI Taxonomy" id="1884904"/>
    <lineage>
        <taxon>Bacteria</taxon>
        <taxon>Bacillati</taxon>
        <taxon>Actinomycetota</taxon>
        <taxon>Actinomycetes</taxon>
        <taxon>Candidatus Nanopelagicales</taxon>
        <taxon>Candidatus Nanopelagicaceae</taxon>
        <taxon>Candidatus Planktophila</taxon>
    </lineage>
</organism>
<proteinExistence type="predicted"/>
<dbReference type="KEGG" id="psuf:A1sIA56_02250"/>
<evidence type="ECO:0000313" key="3">
    <source>
        <dbReference type="EMBL" id="ASY15742.1"/>
    </source>
</evidence>
<feature type="compositionally biased region" description="Polar residues" evidence="1">
    <location>
        <begin position="69"/>
        <end position="80"/>
    </location>
</feature>
<evidence type="ECO:0000256" key="2">
    <source>
        <dbReference type="SAM" id="SignalP"/>
    </source>
</evidence>
<accession>A0A249KG23</accession>
<keyword evidence="4" id="KW-1185">Reference proteome</keyword>
<dbReference type="AlphaFoldDB" id="A0A249KG23"/>
<keyword evidence="2" id="KW-0732">Signal</keyword>
<feature type="chain" id="PRO_5012219393" evidence="2">
    <location>
        <begin position="26"/>
        <end position="421"/>
    </location>
</feature>
<dbReference type="Proteomes" id="UP000217215">
    <property type="component" value="Chromosome"/>
</dbReference>
<dbReference type="RefSeq" id="WP_095673337.1">
    <property type="nucleotide sequence ID" value="NZ_CP016773.1"/>
</dbReference>
<evidence type="ECO:0000313" key="4">
    <source>
        <dbReference type="Proteomes" id="UP000217215"/>
    </source>
</evidence>
<gene>
    <name evidence="3" type="ORF">A1sIA56_02250</name>
</gene>
<dbReference type="OrthoDB" id="5197684at2"/>
<sequence>MRRNILTWALVAGIASVFLVPNSSAAVKAGAACTKVGAKSVTGGKSYTCIKSGKKLVWDKGVVVAKPTQSAVPSSTSSAKPSVAKSPTPIPNATAESVSMPTNFSDLFEKRRGIAVATWNKINSKLNSEVQLPPVEVYRGPNTPVWVNDPTEYFNFVAKVFSGKKLPKKIVVFYWSNEDRAAVAAKALSIMGSENDKKHTTETTGPFVDCYTPTSCDVGHAFIGNDGVAYLGLGIPDTLEEAKRAAGGFGGVEVVEFYHSLNLLPYHLNSLSVAAPKANTKSPFQPPFWLKQGSENLISSSLAFKKDLKGYTQNSGRKAWVDQTIPNFGPEWIDEYLSIENLGNRWSDSSFKNSKPHLIMGMYLIEILVALKGPLVMLDFFEEMSEKKSFTDTFQNILGVSWNEAKPEIAKVIYDRYLYNY</sequence>
<reference evidence="3 4" key="1">
    <citation type="submission" date="2016-07" db="EMBL/GenBank/DDBJ databases">
        <title>High microdiversification within the ubiquitous acI lineage of Actinobacteria.</title>
        <authorList>
            <person name="Neuenschwander S.M."/>
            <person name="Salcher M."/>
            <person name="Ghai R."/>
            <person name="Pernthaler J."/>
        </authorList>
    </citation>
    <scope>NUCLEOTIDE SEQUENCE [LARGE SCALE GENOMIC DNA]</scope>
    <source>
        <strain evidence="3">MMS-IA-56</strain>
    </source>
</reference>
<evidence type="ECO:0000256" key="1">
    <source>
        <dbReference type="SAM" id="MobiDB-lite"/>
    </source>
</evidence>
<protein>
    <submittedName>
        <fullName evidence="3">Uncharacterized protein</fullName>
    </submittedName>
</protein>
<dbReference type="EMBL" id="CP016773">
    <property type="protein sequence ID" value="ASY15742.1"/>
    <property type="molecule type" value="Genomic_DNA"/>
</dbReference>
<name>A0A249KG23_9ACTN</name>
<feature type="region of interest" description="Disordered" evidence="1">
    <location>
        <begin position="69"/>
        <end position="95"/>
    </location>
</feature>
<feature type="signal peptide" evidence="2">
    <location>
        <begin position="1"/>
        <end position="25"/>
    </location>
</feature>